<protein>
    <submittedName>
        <fullName evidence="1">Thiol:disulfide interchange protein DsbG</fullName>
    </submittedName>
</protein>
<sequence>MTTTEGFTVIGDVIGPGGQDLSSALLAISGLAASAAPNLPPLQSSVAPPTTSQQAALSLPQAALSPVPVVPPVVLEAAPVAPATSPVAQAAPTSAGATPPPLTMARAQTFDELFQQATDFSVWFSAGTPKPGAPAIYFVADPTCPHCAVAVDTLAQKVQAGDIDLRVILAPIRSQQAVYEAASMLQSKTPAADFMSHELSKTTSTPSSLKVLAPTDISPEIVRGLQRNVEWIRANGVQGVPFWIYTTAEGGKVEFGEVKDAMLKSAHPARGTAQVAAQASQQ</sequence>
<dbReference type="AlphaFoldDB" id="A0A7W6H7R9"/>
<dbReference type="Gene3D" id="3.40.30.10">
    <property type="entry name" value="Glutaredoxin"/>
    <property type="match status" value="1"/>
</dbReference>
<accession>A0A7W6H7R9</accession>
<dbReference type="SUPFAM" id="SSF52833">
    <property type="entry name" value="Thioredoxin-like"/>
    <property type="match status" value="1"/>
</dbReference>
<organism evidence="1 2">
    <name type="scientific">Aureimonas pseudogalii</name>
    <dbReference type="NCBI Taxonomy" id="1744844"/>
    <lineage>
        <taxon>Bacteria</taxon>
        <taxon>Pseudomonadati</taxon>
        <taxon>Pseudomonadota</taxon>
        <taxon>Alphaproteobacteria</taxon>
        <taxon>Hyphomicrobiales</taxon>
        <taxon>Aurantimonadaceae</taxon>
        <taxon>Aureimonas</taxon>
    </lineage>
</organism>
<proteinExistence type="predicted"/>
<keyword evidence="2" id="KW-1185">Reference proteome</keyword>
<dbReference type="InterPro" id="IPR036249">
    <property type="entry name" value="Thioredoxin-like_sf"/>
</dbReference>
<comment type="caution">
    <text evidence="1">The sequence shown here is derived from an EMBL/GenBank/DDBJ whole genome shotgun (WGS) entry which is preliminary data.</text>
</comment>
<dbReference type="RefSeq" id="WP_183201669.1">
    <property type="nucleotide sequence ID" value="NZ_JACIEK010000015.1"/>
</dbReference>
<gene>
    <name evidence="1" type="ORF">GGR04_003978</name>
</gene>
<dbReference type="EMBL" id="JACIEK010000015">
    <property type="protein sequence ID" value="MBB4000102.1"/>
    <property type="molecule type" value="Genomic_DNA"/>
</dbReference>
<reference evidence="1 2" key="1">
    <citation type="submission" date="2020-08" db="EMBL/GenBank/DDBJ databases">
        <title>Genomic Encyclopedia of Type Strains, Phase IV (KMG-IV): sequencing the most valuable type-strain genomes for metagenomic binning, comparative biology and taxonomic classification.</title>
        <authorList>
            <person name="Goeker M."/>
        </authorList>
    </citation>
    <scope>NUCLEOTIDE SEQUENCE [LARGE SCALE GENOMIC DNA]</scope>
    <source>
        <strain evidence="1 2">DSM 102238</strain>
    </source>
</reference>
<evidence type="ECO:0000313" key="2">
    <source>
        <dbReference type="Proteomes" id="UP000542776"/>
    </source>
</evidence>
<name>A0A7W6H7R9_9HYPH</name>
<evidence type="ECO:0000313" key="1">
    <source>
        <dbReference type="EMBL" id="MBB4000102.1"/>
    </source>
</evidence>
<dbReference type="Proteomes" id="UP000542776">
    <property type="component" value="Unassembled WGS sequence"/>
</dbReference>